<organism evidence="2">
    <name type="scientific">Trichuris suis</name>
    <name type="common">pig whipworm</name>
    <dbReference type="NCBI Taxonomy" id="68888"/>
    <lineage>
        <taxon>Eukaryota</taxon>
        <taxon>Metazoa</taxon>
        <taxon>Ecdysozoa</taxon>
        <taxon>Nematoda</taxon>
        <taxon>Enoplea</taxon>
        <taxon>Dorylaimia</taxon>
        <taxon>Trichinellida</taxon>
        <taxon>Trichuridae</taxon>
        <taxon>Trichuris</taxon>
    </lineage>
</organism>
<evidence type="ECO:0000313" key="1">
    <source>
        <dbReference type="EMBL" id="KFD47556.1"/>
    </source>
</evidence>
<accession>A0A085NHV0</accession>
<dbReference type="Proteomes" id="UP000030758">
    <property type="component" value="Unassembled WGS sequence"/>
</dbReference>
<dbReference type="Proteomes" id="UP000030764">
    <property type="component" value="Unassembled WGS sequence"/>
</dbReference>
<dbReference type="AlphaFoldDB" id="A0A085NHV0"/>
<keyword evidence="3" id="KW-1185">Reference proteome</keyword>
<proteinExistence type="predicted"/>
<evidence type="ECO:0000313" key="2">
    <source>
        <dbReference type="EMBL" id="KFD69046.1"/>
    </source>
</evidence>
<reference evidence="2 3" key="1">
    <citation type="journal article" date="2014" name="Nat. Genet.">
        <title>Genome and transcriptome of the porcine whipworm Trichuris suis.</title>
        <authorList>
            <person name="Jex A.R."/>
            <person name="Nejsum P."/>
            <person name="Schwarz E.M."/>
            <person name="Hu L."/>
            <person name="Young N.D."/>
            <person name="Hall R.S."/>
            <person name="Korhonen P.K."/>
            <person name="Liao S."/>
            <person name="Thamsborg S."/>
            <person name="Xia J."/>
            <person name="Xu P."/>
            <person name="Wang S."/>
            <person name="Scheerlinck J.P."/>
            <person name="Hofmann A."/>
            <person name="Sternberg P.W."/>
            <person name="Wang J."/>
            <person name="Gasser R.B."/>
        </authorList>
    </citation>
    <scope>NUCLEOTIDE SEQUENCE [LARGE SCALE GENOMIC DNA]</scope>
    <source>
        <strain evidence="2">DCEP-RM93F</strain>
        <strain evidence="1">DCEP-RM93M</strain>
    </source>
</reference>
<name>A0A085NHV0_9BILA</name>
<gene>
    <name evidence="1" type="ORF">M513_11557</name>
    <name evidence="2" type="ORF">M514_11557</name>
</gene>
<sequence length="87" mass="9458">MPRKKTFEARFTDAVLGRCLSEPEARPNQSTSAARSSTLSLLLPTMANRVCIGDPGTVEKMSTTYLAEQLERVSNSVRAKGRLAACL</sequence>
<evidence type="ECO:0000313" key="3">
    <source>
        <dbReference type="Proteomes" id="UP000030764"/>
    </source>
</evidence>
<dbReference type="EMBL" id="KL367499">
    <property type="protein sequence ID" value="KFD69046.1"/>
    <property type="molecule type" value="Genomic_DNA"/>
</dbReference>
<protein>
    <submittedName>
        <fullName evidence="2">Uncharacterized protein</fullName>
    </submittedName>
</protein>
<dbReference type="EMBL" id="KL363322">
    <property type="protein sequence ID" value="KFD47556.1"/>
    <property type="molecule type" value="Genomic_DNA"/>
</dbReference>